<keyword evidence="2" id="KW-1185">Reference proteome</keyword>
<dbReference type="RefSeq" id="WP_010050633.1">
    <property type="nucleotide sequence ID" value="NZ_CP025958.1"/>
</dbReference>
<evidence type="ECO:0000313" key="2">
    <source>
        <dbReference type="Proteomes" id="UP000245802"/>
    </source>
</evidence>
<reference evidence="1 2" key="1">
    <citation type="submission" date="2018-01" db="EMBL/GenBank/DDBJ databases">
        <title>G. obscuriglobus.</title>
        <authorList>
            <person name="Franke J."/>
            <person name="Blomberg W."/>
            <person name="Selmecki A."/>
        </authorList>
    </citation>
    <scope>NUCLEOTIDE SEQUENCE [LARGE SCALE GENOMIC DNA]</scope>
    <source>
        <strain evidence="1 2">DSM 5831</strain>
    </source>
</reference>
<dbReference type="PANTHER" id="PTHR34613:SF1">
    <property type="entry name" value="SLL6017 PROTEIN"/>
    <property type="match status" value="1"/>
</dbReference>
<sequence>MPDNHYDQASRFAARLDAAAFLAWLLNLPAAEFGFRGWLDTRGVPFPGAPDRTSDTVAHLTRADEAGVPWLVAIEFQTKPDPEMFGRLLGYLSELWMERKPDAERGSRFHLGAAVVNLTGNGLASRAMNWPAAGLLTQLAVAERNLASESAADLLAGIESGRWSRVLLPWAPLMAGGDQPDLIDYWKALAEAEPNTRRKSEIGGLALVFAEKASGRDTWQRKLEGWNVEESALVNSWIARGKEIGREIGSVEAARRTVLRLGAKRFGGATPTVSMAIQTMSDHGRLERIIDRIFDAASWDDLLTTE</sequence>
<protein>
    <recommendedName>
        <fullName evidence="3">DUF4351 domain-containing protein</fullName>
    </recommendedName>
</protein>
<dbReference type="AlphaFoldDB" id="A0A2Z3HGW5"/>
<dbReference type="PANTHER" id="PTHR34613">
    <property type="entry name" value="SLL0800 PROTEIN"/>
    <property type="match status" value="1"/>
</dbReference>
<organism evidence="1 2">
    <name type="scientific">Gemmata obscuriglobus</name>
    <dbReference type="NCBI Taxonomy" id="114"/>
    <lineage>
        <taxon>Bacteria</taxon>
        <taxon>Pseudomonadati</taxon>
        <taxon>Planctomycetota</taxon>
        <taxon>Planctomycetia</taxon>
        <taxon>Gemmatales</taxon>
        <taxon>Gemmataceae</taxon>
        <taxon>Gemmata</taxon>
    </lineage>
</organism>
<dbReference type="Proteomes" id="UP000245802">
    <property type="component" value="Chromosome"/>
</dbReference>
<evidence type="ECO:0000313" key="1">
    <source>
        <dbReference type="EMBL" id="AWM40630.1"/>
    </source>
</evidence>
<dbReference type="EMBL" id="CP025958">
    <property type="protein sequence ID" value="AWM40630.1"/>
    <property type="molecule type" value="Genomic_DNA"/>
</dbReference>
<dbReference type="KEGG" id="gog:C1280_29035"/>
<accession>A0A2Z3HGW5</accession>
<gene>
    <name evidence="1" type="ORF">C1280_29035</name>
</gene>
<proteinExistence type="predicted"/>
<dbReference type="OrthoDB" id="508261at2"/>
<name>A0A2Z3HGW5_9BACT</name>
<evidence type="ECO:0008006" key="3">
    <source>
        <dbReference type="Google" id="ProtNLM"/>
    </source>
</evidence>